<protein>
    <submittedName>
        <fullName evidence="1">Putative metallophosphoesterase YhaO</fullName>
    </submittedName>
</protein>
<accession>A0A517QJJ6</accession>
<dbReference type="RefSeq" id="WP_145196684.1">
    <property type="nucleotide sequence ID" value="NZ_CP036267.1"/>
</dbReference>
<dbReference type="OrthoDB" id="208387at2"/>
<sequence>MSRHGFRFVHATNLRLDEPLIGTGPLSGPDRELAEQATILAWEGVVETCLSSQAEFLLLTGNCFDHRTQSLRARVSLERGFEKLDAHHIDVFVVPGHLDPASAWKRWVQMPPNVTLIGDEQQEPVAVVRNGSVLASLLTIATAETDETNWTGAGPVVLEHQAGTYHIGILPAGTPVRWKKDGQPEALNQPGVSSSAASLAQTAIDRGIDLIACGEGLPFTHRKRNSLIHDPGPAQSLSKNVTGSCGCSVIDVDAEGETRIDDIAIAPIRWEDITLSIERHTNWNDLVERMALMVMERVADNDEQLWVMNWRVKGEGKLFDSLRERESETEMWDLLEGELDGETEVRRIHRLERMTKQLLEPESLEEATGLQIDFEEILKEEGSNLVELVRHELLESDWIKRADAELVRMAIAQASRRKIERQAEATAGHWLH</sequence>
<evidence type="ECO:0000313" key="1">
    <source>
        <dbReference type="EMBL" id="QDT31819.1"/>
    </source>
</evidence>
<dbReference type="AlphaFoldDB" id="A0A517QJJ6"/>
<dbReference type="InterPro" id="IPR050535">
    <property type="entry name" value="DNA_Repair-Maintenance_Comp"/>
</dbReference>
<dbReference type="SUPFAM" id="SSF56300">
    <property type="entry name" value="Metallo-dependent phosphatases"/>
    <property type="match status" value="1"/>
</dbReference>
<gene>
    <name evidence="1" type="primary">yhaO_2</name>
    <name evidence="1" type="ORF">Mal48_10550</name>
</gene>
<dbReference type="PANTHER" id="PTHR30337">
    <property type="entry name" value="COMPONENT OF ATP-DEPENDENT DSDNA EXONUCLEASE"/>
    <property type="match status" value="1"/>
</dbReference>
<reference evidence="1 2" key="1">
    <citation type="submission" date="2019-02" db="EMBL/GenBank/DDBJ databases">
        <title>Deep-cultivation of Planctomycetes and their phenomic and genomic characterization uncovers novel biology.</title>
        <authorList>
            <person name="Wiegand S."/>
            <person name="Jogler M."/>
            <person name="Boedeker C."/>
            <person name="Pinto D."/>
            <person name="Vollmers J."/>
            <person name="Rivas-Marin E."/>
            <person name="Kohn T."/>
            <person name="Peeters S.H."/>
            <person name="Heuer A."/>
            <person name="Rast P."/>
            <person name="Oberbeckmann S."/>
            <person name="Bunk B."/>
            <person name="Jeske O."/>
            <person name="Meyerdierks A."/>
            <person name="Storesund J.E."/>
            <person name="Kallscheuer N."/>
            <person name="Luecker S."/>
            <person name="Lage O.M."/>
            <person name="Pohl T."/>
            <person name="Merkel B.J."/>
            <person name="Hornburger P."/>
            <person name="Mueller R.-W."/>
            <person name="Bruemmer F."/>
            <person name="Labrenz M."/>
            <person name="Spormann A.M."/>
            <person name="Op den Camp H."/>
            <person name="Overmann J."/>
            <person name="Amann R."/>
            <person name="Jetten M.S.M."/>
            <person name="Mascher T."/>
            <person name="Medema M.H."/>
            <person name="Devos D.P."/>
            <person name="Kaster A.-K."/>
            <person name="Ovreas L."/>
            <person name="Rohde M."/>
            <person name="Galperin M.Y."/>
            <person name="Jogler C."/>
        </authorList>
    </citation>
    <scope>NUCLEOTIDE SEQUENCE [LARGE SCALE GENOMIC DNA]</scope>
    <source>
        <strain evidence="1 2">Mal48</strain>
    </source>
</reference>
<proteinExistence type="predicted"/>
<name>A0A517QJJ6_9PLAN</name>
<keyword evidence="2" id="KW-1185">Reference proteome</keyword>
<evidence type="ECO:0000313" key="2">
    <source>
        <dbReference type="Proteomes" id="UP000315724"/>
    </source>
</evidence>
<dbReference type="PANTHER" id="PTHR30337:SF7">
    <property type="entry name" value="PHOSPHOESTERASE"/>
    <property type="match status" value="1"/>
</dbReference>
<dbReference type="Gene3D" id="3.60.21.10">
    <property type="match status" value="1"/>
</dbReference>
<organism evidence="1 2">
    <name type="scientific">Thalassoglobus polymorphus</name>
    <dbReference type="NCBI Taxonomy" id="2527994"/>
    <lineage>
        <taxon>Bacteria</taxon>
        <taxon>Pseudomonadati</taxon>
        <taxon>Planctomycetota</taxon>
        <taxon>Planctomycetia</taxon>
        <taxon>Planctomycetales</taxon>
        <taxon>Planctomycetaceae</taxon>
        <taxon>Thalassoglobus</taxon>
    </lineage>
</organism>
<dbReference type="KEGG" id="tpol:Mal48_10550"/>
<dbReference type="InterPro" id="IPR029052">
    <property type="entry name" value="Metallo-depent_PP-like"/>
</dbReference>
<dbReference type="Proteomes" id="UP000315724">
    <property type="component" value="Chromosome"/>
</dbReference>
<dbReference type="EMBL" id="CP036267">
    <property type="protein sequence ID" value="QDT31819.1"/>
    <property type="molecule type" value="Genomic_DNA"/>
</dbReference>